<dbReference type="GO" id="GO:0009311">
    <property type="term" value="P:oligosaccharide metabolic process"/>
    <property type="evidence" value="ECO:0007669"/>
    <property type="project" value="InterPro"/>
</dbReference>
<organism evidence="2 3">
    <name type="scientific">Methylobacterium currus</name>
    <dbReference type="NCBI Taxonomy" id="2051553"/>
    <lineage>
        <taxon>Bacteria</taxon>
        <taxon>Pseudomonadati</taxon>
        <taxon>Pseudomonadota</taxon>
        <taxon>Alphaproteobacteria</taxon>
        <taxon>Hyphomicrobiales</taxon>
        <taxon>Methylobacteriaceae</taxon>
        <taxon>Methylobacterium</taxon>
    </lineage>
</organism>
<proteinExistence type="predicted"/>
<dbReference type="InterPro" id="IPR054491">
    <property type="entry name" value="MGH1-like_GH"/>
</dbReference>
<dbReference type="Pfam" id="PF22422">
    <property type="entry name" value="MGH1-like_GH"/>
    <property type="match status" value="2"/>
</dbReference>
<gene>
    <name evidence="2" type="ORF">DA075_26880</name>
</gene>
<dbReference type="InterPro" id="IPR012341">
    <property type="entry name" value="6hp_glycosidase-like_sf"/>
</dbReference>
<feature type="domain" description="Mannosylglycerate hydrolase MGH1-like glycoside hydrolase" evidence="1">
    <location>
        <begin position="706"/>
        <end position="876"/>
    </location>
</feature>
<evidence type="ECO:0000259" key="1">
    <source>
        <dbReference type="Pfam" id="PF22422"/>
    </source>
</evidence>
<dbReference type="Gene3D" id="1.50.10.10">
    <property type="match status" value="2"/>
</dbReference>
<dbReference type="KEGG" id="mee:DA075_26880"/>
<protein>
    <submittedName>
        <fullName evidence="2">Glucosidase</fullName>
    </submittedName>
</protein>
<dbReference type="OrthoDB" id="9781878at2"/>
<feature type="domain" description="Mannosylglycerate hydrolase MGH1-like glycoside hydrolase" evidence="1">
    <location>
        <begin position="434"/>
        <end position="535"/>
    </location>
</feature>
<dbReference type="EMBL" id="CP028843">
    <property type="protein sequence ID" value="AWB25130.1"/>
    <property type="molecule type" value="Genomic_DNA"/>
</dbReference>
<accession>A0A2R4WUB0</accession>
<sequence length="903" mass="102165">MPDPAPCLTDTEEGRRLSAVAAEGWHRWGPYLSERQWGTVREDYSPGGTAWDYLPHDHARSRAYRWGEDGIAGFSDDRQRWCLGLALWNGRDPILKERMFGLTNGEGNHGEDVKELWWYLDATPTHSYMRMLYKYPHAAFPYADLVAENGRRKGRNRPEYEIAETGVFDGGRYHDVTVEYAKAAPDDVLMRVTVVNRGPEPADLHVLPQLWSRNTWSWGRETWQGEPWEPEKPLLRLTEAGAVAATRKSLPPMRFSALQPAEFLFCENETNARRLFGTSGPAHPKDAINDRVVEGRREAVNPLAEGTKCAAWTQVAVPAGGVAVLRFRLSPAASPDDRDPAAFDAVMARRLAEADEFYGALQRDVSDPDARLVQRQALAGMLWSKQFYHFDVRRWLSGDPAQPAPPDERRHGRDSDWTHLNNADIVSMPDKWEYPWYAAWDLAFHCVTFALIDPAFAKGQLILLTREWYMHPNGQLPAYEWAFGDVNPPVHAWAALRVYRMDQAMTGKPDRAFLERVFHKLMLNFTWWVNRKDAGDRNVFQGGFLGLDNIGIFDRSAKLPTGGTLDQADGTAWMAMYSLNLMRIALELAIEDPVYEDIATKFFEHFLTIAEAMTHVGGDSSGLWDEADEFYYDVLSLPDGRQVPLRVRSLVGLIPLCAVEVLDEDFSERFPDFARRARWILAHRPDLAAQVSRWEEPGRGNRVLLSLLRRHRMKALLRRMLDETEFLSPHGVRSVSKAHAAAPFRFPWDGQTFAVDYEPAESTTAVFGGNSNWRGPIWLPINFLLVEALTEFGRFYGPDFKIECPAGSKTYLTLPEIADELSARLTRLVLRGPDGRRPVLGDNPLFQDDPHFRDHVPFHEYFHGDTGAGLGAAHQTGWTGLLALLLQPRRTVAGGQVPAAPEA</sequence>
<dbReference type="InterPro" id="IPR008928">
    <property type="entry name" value="6-hairpin_glycosidase_sf"/>
</dbReference>
<keyword evidence="3" id="KW-1185">Reference proteome</keyword>
<dbReference type="SUPFAM" id="SSF48208">
    <property type="entry name" value="Six-hairpin glycosidases"/>
    <property type="match status" value="1"/>
</dbReference>
<dbReference type="PANTHER" id="PTHR10412:SF10">
    <property type="entry name" value="GLYCOSYL HYDROLASE FAMILY 63 C-TERMINAL DOMAIN-CONTAINING PROTEIN"/>
    <property type="match status" value="1"/>
</dbReference>
<dbReference type="AlphaFoldDB" id="A0A2R4WUB0"/>
<dbReference type="RefSeq" id="WP_099956832.1">
    <property type="nucleotide sequence ID" value="NZ_CP028843.1"/>
</dbReference>
<dbReference type="Proteomes" id="UP000244755">
    <property type="component" value="Chromosome 1"/>
</dbReference>
<evidence type="ECO:0000313" key="3">
    <source>
        <dbReference type="Proteomes" id="UP000244755"/>
    </source>
</evidence>
<dbReference type="GO" id="GO:0004573">
    <property type="term" value="F:Glc3Man9GlcNAc2 oligosaccharide glucosidase activity"/>
    <property type="evidence" value="ECO:0007669"/>
    <property type="project" value="InterPro"/>
</dbReference>
<dbReference type="PANTHER" id="PTHR10412">
    <property type="entry name" value="MANNOSYL-OLIGOSACCHARIDE GLUCOSIDASE"/>
    <property type="match status" value="1"/>
</dbReference>
<evidence type="ECO:0000313" key="2">
    <source>
        <dbReference type="EMBL" id="AWB25130.1"/>
    </source>
</evidence>
<dbReference type="InterPro" id="IPR004888">
    <property type="entry name" value="Glycoside_hydrolase_63"/>
</dbReference>
<name>A0A2R4WUB0_9HYPH</name>
<reference evidence="2 3" key="1">
    <citation type="submission" date="2018-04" db="EMBL/GenBank/DDBJ databases">
        <title>Methylobacterium sp. PR1016A genome.</title>
        <authorList>
            <person name="Park W."/>
        </authorList>
    </citation>
    <scope>NUCLEOTIDE SEQUENCE [LARGE SCALE GENOMIC DNA]</scope>
    <source>
        <strain evidence="2 3">PR1016A</strain>
    </source>
</reference>